<evidence type="ECO:0000313" key="2">
    <source>
        <dbReference type="Proteomes" id="UP000235728"/>
    </source>
</evidence>
<dbReference type="Proteomes" id="UP000235728">
    <property type="component" value="Unassembled WGS sequence"/>
</dbReference>
<organism evidence="1 2">
    <name type="scientific">Beauveria bassiana</name>
    <name type="common">White muscardine disease fungus</name>
    <name type="synonym">Tritirachium shiotae</name>
    <dbReference type="NCBI Taxonomy" id="176275"/>
    <lineage>
        <taxon>Eukaryota</taxon>
        <taxon>Fungi</taxon>
        <taxon>Dikarya</taxon>
        <taxon>Ascomycota</taxon>
        <taxon>Pezizomycotina</taxon>
        <taxon>Sordariomycetes</taxon>
        <taxon>Hypocreomycetidae</taxon>
        <taxon>Hypocreales</taxon>
        <taxon>Cordycipitaceae</taxon>
        <taxon>Beauveria</taxon>
    </lineage>
</organism>
<evidence type="ECO:0000313" key="1">
    <source>
        <dbReference type="EMBL" id="PMB66363.1"/>
    </source>
</evidence>
<protein>
    <submittedName>
        <fullName evidence="1">Uncharacterized protein</fullName>
    </submittedName>
</protein>
<comment type="caution">
    <text evidence="1">The sequence shown here is derived from an EMBL/GenBank/DDBJ whole genome shotgun (WGS) entry which is preliminary data.</text>
</comment>
<name>A0A2N6NGF3_BEABA</name>
<gene>
    <name evidence="1" type="ORF">BM221_007350</name>
</gene>
<reference evidence="1 2" key="1">
    <citation type="journal article" date="2016" name="Appl. Microbiol. Biotechnol.">
        <title>Characterization of T-DNA insertion mutants with decreased virulence in the entomopathogenic fungus Beauveria bassiana JEF-007.</title>
        <authorList>
            <person name="Kim S."/>
            <person name="Lee S.J."/>
            <person name="Nai Y.S."/>
            <person name="Yu J.S."/>
            <person name="Lee M.R."/>
            <person name="Yang Y.T."/>
            <person name="Kim J.S."/>
        </authorList>
    </citation>
    <scope>NUCLEOTIDE SEQUENCE [LARGE SCALE GENOMIC DNA]</scope>
    <source>
        <strain evidence="1 2">JEF-007</strain>
    </source>
</reference>
<dbReference type="AlphaFoldDB" id="A0A2N6NGF3"/>
<proteinExistence type="predicted"/>
<accession>A0A2N6NGF3</accession>
<sequence>MYLVLSAAGIKANQCGLDHDGIERIFAVNYPGSILRGQPAMGDDWNILMLIHSNRRRSSNCKREFGDDENKY</sequence>
<dbReference type="EMBL" id="MRVG01000008">
    <property type="protein sequence ID" value="PMB66363.1"/>
    <property type="molecule type" value="Genomic_DNA"/>
</dbReference>